<reference evidence="1 2" key="1">
    <citation type="submission" date="2022-02" db="EMBL/GenBank/DDBJ databases">
        <title>Draft genome sequence of Mezorhizobium retamae strain IRAMC:0171 isolated from Retama raetam nodules.</title>
        <authorList>
            <person name="Bengaied R."/>
            <person name="Sbissi I."/>
            <person name="Huber K."/>
            <person name="Ghodbane F."/>
            <person name="Nouioui I."/>
            <person name="Tarhouni M."/>
            <person name="Gtari M."/>
        </authorList>
    </citation>
    <scope>NUCLEOTIDE SEQUENCE [LARGE SCALE GENOMIC DNA]</scope>
    <source>
        <strain evidence="1 2">IRAMC:0171</strain>
    </source>
</reference>
<name>A0ABS9QEW4_9HYPH</name>
<dbReference type="GO" id="GO:0016829">
    <property type="term" value="F:lyase activity"/>
    <property type="evidence" value="ECO:0007669"/>
    <property type="project" value="UniProtKB-KW"/>
</dbReference>
<keyword evidence="2" id="KW-1185">Reference proteome</keyword>
<keyword evidence="1" id="KW-0456">Lyase</keyword>
<dbReference type="NCBIfam" id="TIGR03293">
    <property type="entry name" value="PhnG_redo"/>
    <property type="match status" value="1"/>
</dbReference>
<dbReference type="Pfam" id="PF06754">
    <property type="entry name" value="PhnG"/>
    <property type="match status" value="1"/>
</dbReference>
<proteinExistence type="predicted"/>
<dbReference type="RefSeq" id="WP_239365646.1">
    <property type="nucleotide sequence ID" value="NZ_JAKREW010000010.1"/>
</dbReference>
<dbReference type="EMBL" id="JAKREW010000010">
    <property type="protein sequence ID" value="MCG7505958.1"/>
    <property type="molecule type" value="Genomic_DNA"/>
</dbReference>
<accession>A0ABS9QEW4</accession>
<organism evidence="1 2">
    <name type="scientific">Mesorhizobium retamae</name>
    <dbReference type="NCBI Taxonomy" id="2912854"/>
    <lineage>
        <taxon>Bacteria</taxon>
        <taxon>Pseudomonadati</taxon>
        <taxon>Pseudomonadota</taxon>
        <taxon>Alphaproteobacteria</taxon>
        <taxon>Hyphomicrobiales</taxon>
        <taxon>Phyllobacteriaceae</taxon>
        <taxon>Mesorhizobium</taxon>
    </lineage>
</organism>
<protein>
    <submittedName>
        <fullName evidence="1">Phosphonate C-P lyase system protein PhnG</fullName>
    </submittedName>
</protein>
<gene>
    <name evidence="1" type="primary">phnG</name>
    <name evidence="1" type="ORF">L4923_13125</name>
</gene>
<dbReference type="InterPro" id="IPR009609">
    <property type="entry name" value="Phosphonate_metab_PhnG"/>
</dbReference>
<comment type="caution">
    <text evidence="1">The sequence shown here is derived from an EMBL/GenBank/DDBJ whole genome shotgun (WGS) entry which is preliminary data.</text>
</comment>
<evidence type="ECO:0000313" key="1">
    <source>
        <dbReference type="EMBL" id="MCG7505958.1"/>
    </source>
</evidence>
<evidence type="ECO:0000313" key="2">
    <source>
        <dbReference type="Proteomes" id="UP001201701"/>
    </source>
</evidence>
<sequence>MNIAVDQAARRDRMAVLARCSTERLNSLWAKLGLQPAHTPLRGPEAGLVMLRGRIGGTGEPFNVGEATVTRASVTLEDGSVGHAMALGRDHAKVRLSAVIDALCRNAEMAARIDAELIQPMRQELEVADETRRQQTAATRVDFFTMVRGED</sequence>
<dbReference type="Proteomes" id="UP001201701">
    <property type="component" value="Unassembled WGS sequence"/>
</dbReference>